<protein>
    <submittedName>
        <fullName evidence="2">SDR family NAD(P)-dependent oxidoreductase</fullName>
    </submittedName>
</protein>
<dbReference type="Pfam" id="PF13561">
    <property type="entry name" value="adh_short_C2"/>
    <property type="match status" value="1"/>
</dbReference>
<proteinExistence type="inferred from homology"/>
<keyword evidence="3" id="KW-1185">Reference proteome</keyword>
<dbReference type="CDD" id="cd05233">
    <property type="entry name" value="SDR_c"/>
    <property type="match status" value="1"/>
</dbReference>
<accession>A0ABT7A6C3</accession>
<dbReference type="PANTHER" id="PTHR42879">
    <property type="entry name" value="3-OXOACYL-(ACYL-CARRIER-PROTEIN) REDUCTASE"/>
    <property type="match status" value="1"/>
</dbReference>
<dbReference type="InterPro" id="IPR050259">
    <property type="entry name" value="SDR"/>
</dbReference>
<dbReference type="RefSeq" id="WP_274047062.1">
    <property type="nucleotide sequence ID" value="NZ_JANCPR020000047.1"/>
</dbReference>
<dbReference type="PANTHER" id="PTHR42879:SF2">
    <property type="entry name" value="3-OXOACYL-[ACYL-CARRIER-PROTEIN] REDUCTASE FABG"/>
    <property type="match status" value="1"/>
</dbReference>
<dbReference type="PROSITE" id="PS00061">
    <property type="entry name" value="ADH_SHORT"/>
    <property type="match status" value="1"/>
</dbReference>
<gene>
    <name evidence="2" type="ORF">NMN56_034135</name>
</gene>
<evidence type="ECO:0000313" key="2">
    <source>
        <dbReference type="EMBL" id="MDJ1136895.1"/>
    </source>
</evidence>
<dbReference type="InterPro" id="IPR036291">
    <property type="entry name" value="NAD(P)-bd_dom_sf"/>
</dbReference>
<evidence type="ECO:0000313" key="3">
    <source>
        <dbReference type="Proteomes" id="UP001214441"/>
    </source>
</evidence>
<name>A0ABT7A6C3_9ACTN</name>
<reference evidence="2 3" key="1">
    <citation type="submission" date="2023-05" db="EMBL/GenBank/DDBJ databases">
        <title>Streptantibioticus silvisoli sp. nov., acidotolerant actinomycetes 1 from pine litter.</title>
        <authorList>
            <person name="Swiecimska M."/>
            <person name="Golinska P."/>
            <person name="Sangal V."/>
            <person name="Wachnowicz B."/>
            <person name="Goodfellow M."/>
        </authorList>
    </citation>
    <scope>NUCLEOTIDE SEQUENCE [LARGE SCALE GENOMIC DNA]</scope>
    <source>
        <strain evidence="2 3">DSM 42109</strain>
    </source>
</reference>
<dbReference type="InterPro" id="IPR002347">
    <property type="entry name" value="SDR_fam"/>
</dbReference>
<comment type="caution">
    <text evidence="2">The sequence shown here is derived from an EMBL/GenBank/DDBJ whole genome shotgun (WGS) entry which is preliminary data.</text>
</comment>
<dbReference type="InterPro" id="IPR020904">
    <property type="entry name" value="Sc_DH/Rdtase_CS"/>
</dbReference>
<dbReference type="EMBL" id="JANCPR020000047">
    <property type="protein sequence ID" value="MDJ1136895.1"/>
    <property type="molecule type" value="Genomic_DNA"/>
</dbReference>
<dbReference type="Gene3D" id="3.40.50.720">
    <property type="entry name" value="NAD(P)-binding Rossmann-like Domain"/>
    <property type="match status" value="1"/>
</dbReference>
<comment type="similarity">
    <text evidence="1">Belongs to the short-chain dehydrogenases/reductases (SDR) family.</text>
</comment>
<evidence type="ECO:0000256" key="1">
    <source>
        <dbReference type="ARBA" id="ARBA00006484"/>
    </source>
</evidence>
<sequence length="254" mass="26769">MDLGLSGRVVVVTGATRGIGLATARRFAAEGARVALTYSTRAGRAAELAEELGAGQGRALAVRYDLADPGSPAHLAEEVERGFGEAPHVLVANAVRRGRRRERGDLFEDVPERDWSAFLSDNLQHTVRTVQLAVAGMRRLGWGRIVLVSSHVARNGRPGQEIYGAAKSALHGLARNLAWDVGPAGILVNVVSPGLTLTEGVRADLPERVTAEERGRTPTGRLSTPEEVADTIAFLCSGANGNITGDLITVAGGR</sequence>
<dbReference type="PRINTS" id="PR00081">
    <property type="entry name" value="GDHRDH"/>
</dbReference>
<organism evidence="2 3">
    <name type="scientific">Streptomyces iconiensis</name>
    <dbReference type="NCBI Taxonomy" id="1384038"/>
    <lineage>
        <taxon>Bacteria</taxon>
        <taxon>Bacillati</taxon>
        <taxon>Actinomycetota</taxon>
        <taxon>Actinomycetes</taxon>
        <taxon>Kitasatosporales</taxon>
        <taxon>Streptomycetaceae</taxon>
        <taxon>Streptomyces</taxon>
    </lineage>
</organism>
<dbReference type="SUPFAM" id="SSF51735">
    <property type="entry name" value="NAD(P)-binding Rossmann-fold domains"/>
    <property type="match status" value="1"/>
</dbReference>
<dbReference type="Proteomes" id="UP001214441">
    <property type="component" value="Unassembled WGS sequence"/>
</dbReference>